<gene>
    <name evidence="2" type="ORF">CO007_05095</name>
</gene>
<keyword evidence="1" id="KW-0812">Transmembrane</keyword>
<evidence type="ECO:0000256" key="1">
    <source>
        <dbReference type="SAM" id="Phobius"/>
    </source>
</evidence>
<dbReference type="Proteomes" id="UP000229370">
    <property type="component" value="Unassembled WGS sequence"/>
</dbReference>
<accession>A0A2M8GLB2</accession>
<dbReference type="EMBL" id="PFQK01000089">
    <property type="protein sequence ID" value="PJC81346.1"/>
    <property type="molecule type" value="Genomic_DNA"/>
</dbReference>
<evidence type="ECO:0000313" key="3">
    <source>
        <dbReference type="Proteomes" id="UP000229370"/>
    </source>
</evidence>
<dbReference type="GO" id="GO:0043107">
    <property type="term" value="P:type IV pilus-dependent motility"/>
    <property type="evidence" value="ECO:0007669"/>
    <property type="project" value="InterPro"/>
</dbReference>
<dbReference type="Gene3D" id="3.30.70.60">
    <property type="match status" value="1"/>
</dbReference>
<dbReference type="AlphaFoldDB" id="A0A2M8GLB2"/>
<keyword evidence="1" id="KW-0472">Membrane</keyword>
<name>A0A2M8GLB2_9BACT</name>
<sequence length="192" mass="22057">MDKKEILNRLLSKKGKNYTYTVVFFLIFSFLIFFVIRPNVLSVFEANLKITNLKKSNILYETQIQKVIHSQSLLVGARNDLRLLDEAVTKKPQVNELIANITDTAAKNKLTINKMSLINFNLKNAPHNDQLNTVIFEIGLGGNFTNYLEFVKNLYNQRRLKLIQNININNVTQSGTPSGELIINFQLEGYYL</sequence>
<evidence type="ECO:0008006" key="4">
    <source>
        <dbReference type="Google" id="ProtNLM"/>
    </source>
</evidence>
<dbReference type="InterPro" id="IPR007445">
    <property type="entry name" value="PilO"/>
</dbReference>
<reference evidence="3" key="1">
    <citation type="submission" date="2017-09" db="EMBL/GenBank/DDBJ databases">
        <title>Depth-based differentiation of microbial function through sediment-hosted aquifers and enrichment of novel symbionts in the deep terrestrial subsurface.</title>
        <authorList>
            <person name="Probst A.J."/>
            <person name="Ladd B."/>
            <person name="Jarett J.K."/>
            <person name="Geller-Mcgrath D.E."/>
            <person name="Sieber C.M.K."/>
            <person name="Emerson J.B."/>
            <person name="Anantharaman K."/>
            <person name="Thomas B.C."/>
            <person name="Malmstrom R."/>
            <person name="Stieglmeier M."/>
            <person name="Klingl A."/>
            <person name="Woyke T."/>
            <person name="Ryan C.M."/>
            <person name="Banfield J.F."/>
        </authorList>
    </citation>
    <scope>NUCLEOTIDE SEQUENCE [LARGE SCALE GENOMIC DNA]</scope>
</reference>
<dbReference type="GO" id="GO:0043683">
    <property type="term" value="P:type IV pilus assembly"/>
    <property type="evidence" value="ECO:0007669"/>
    <property type="project" value="InterPro"/>
</dbReference>
<comment type="caution">
    <text evidence="2">The sequence shown here is derived from an EMBL/GenBank/DDBJ whole genome shotgun (WGS) entry which is preliminary data.</text>
</comment>
<feature type="transmembrane region" description="Helical" evidence="1">
    <location>
        <begin position="18"/>
        <end position="36"/>
    </location>
</feature>
<protein>
    <recommendedName>
        <fullName evidence="4">Type 4a pilus biogenesis protein PilO</fullName>
    </recommendedName>
</protein>
<keyword evidence="1" id="KW-1133">Transmembrane helix</keyword>
<dbReference type="InterPro" id="IPR014717">
    <property type="entry name" value="Transl_elong_EF1B/ribsomal_bS6"/>
</dbReference>
<proteinExistence type="predicted"/>
<organism evidence="2 3">
    <name type="scientific">Candidatus Roizmanbacteria bacterium CG_4_8_14_3_um_filter_36_10</name>
    <dbReference type="NCBI Taxonomy" id="1974834"/>
    <lineage>
        <taxon>Bacteria</taxon>
        <taxon>Candidatus Roizmaniibacteriota</taxon>
    </lineage>
</organism>
<dbReference type="Pfam" id="PF04350">
    <property type="entry name" value="PilO"/>
    <property type="match status" value="1"/>
</dbReference>
<evidence type="ECO:0000313" key="2">
    <source>
        <dbReference type="EMBL" id="PJC81346.1"/>
    </source>
</evidence>